<reference evidence="2 3" key="1">
    <citation type="submission" date="2024-03" db="EMBL/GenBank/DDBJ databases">
        <title>Human intestinal bacterial collection.</title>
        <authorList>
            <person name="Pauvert C."/>
            <person name="Hitch T.C.A."/>
            <person name="Clavel T."/>
        </authorList>
    </citation>
    <scope>NUCLEOTIDE SEQUENCE [LARGE SCALE GENOMIC DNA]</scope>
    <source>
        <strain evidence="2 3">CLA-AA-H192</strain>
    </source>
</reference>
<sequence>MEDRFSSLRCREVINICDGCRLGCVSDVVIDLKCGRVAALVVPVPCRLFGLLGRRDDYVIPWEQVRRVGADIILIESELDKTRCPRRKKEFF</sequence>
<protein>
    <submittedName>
        <fullName evidence="2">YlmC/YmxH family sporulation protein</fullName>
    </submittedName>
</protein>
<dbReference type="InterPro" id="IPR011033">
    <property type="entry name" value="PRC_barrel-like_sf"/>
</dbReference>
<dbReference type="RefSeq" id="WP_349135249.1">
    <property type="nucleotide sequence ID" value="NZ_JBBMFF010000167.1"/>
</dbReference>
<feature type="domain" description="PRC-barrel" evidence="1">
    <location>
        <begin position="3"/>
        <end position="77"/>
    </location>
</feature>
<dbReference type="Proteomes" id="UP001491552">
    <property type="component" value="Unassembled WGS sequence"/>
</dbReference>
<dbReference type="InterPro" id="IPR027275">
    <property type="entry name" value="PRC-brl_dom"/>
</dbReference>
<dbReference type="Gene3D" id="2.30.30.240">
    <property type="entry name" value="PRC-barrel domain"/>
    <property type="match status" value="1"/>
</dbReference>
<evidence type="ECO:0000313" key="3">
    <source>
        <dbReference type="Proteomes" id="UP001491552"/>
    </source>
</evidence>
<dbReference type="InterPro" id="IPR014238">
    <property type="entry name" value="Spore_YlmC/YmxH"/>
</dbReference>
<dbReference type="Pfam" id="PF05239">
    <property type="entry name" value="PRC"/>
    <property type="match status" value="1"/>
</dbReference>
<name>A0ABV1G5D5_9FIRM</name>
<evidence type="ECO:0000313" key="2">
    <source>
        <dbReference type="EMBL" id="MEQ2510572.1"/>
    </source>
</evidence>
<gene>
    <name evidence="2" type="ORF">WMO66_04790</name>
</gene>
<dbReference type="EMBL" id="JBBMFF010000167">
    <property type="protein sequence ID" value="MEQ2510572.1"/>
    <property type="molecule type" value="Genomic_DNA"/>
</dbReference>
<dbReference type="SUPFAM" id="SSF50346">
    <property type="entry name" value="PRC-barrel domain"/>
    <property type="match status" value="1"/>
</dbReference>
<accession>A0ABV1G5D5</accession>
<dbReference type="PANTHER" id="PTHR40061:SF1">
    <property type="entry name" value="SPORULATION PROTEIN YLMC-RELATED"/>
    <property type="match status" value="1"/>
</dbReference>
<dbReference type="NCBIfam" id="TIGR02888">
    <property type="entry name" value="spore_YlmC_YmxH"/>
    <property type="match status" value="1"/>
</dbReference>
<organism evidence="2 3">
    <name type="scientific">Faecousia intestinalis</name>
    <dbReference type="NCBI Taxonomy" id="3133167"/>
    <lineage>
        <taxon>Bacteria</taxon>
        <taxon>Bacillati</taxon>
        <taxon>Bacillota</taxon>
        <taxon>Clostridia</taxon>
        <taxon>Eubacteriales</taxon>
        <taxon>Oscillospiraceae</taxon>
        <taxon>Faecousia</taxon>
    </lineage>
</organism>
<proteinExistence type="predicted"/>
<evidence type="ECO:0000259" key="1">
    <source>
        <dbReference type="Pfam" id="PF05239"/>
    </source>
</evidence>
<keyword evidence="3" id="KW-1185">Reference proteome</keyword>
<dbReference type="PANTHER" id="PTHR40061">
    <property type="entry name" value="SPORULATION PROTEIN YLMC-RELATED"/>
    <property type="match status" value="1"/>
</dbReference>
<comment type="caution">
    <text evidence="2">The sequence shown here is derived from an EMBL/GenBank/DDBJ whole genome shotgun (WGS) entry which is preliminary data.</text>
</comment>